<feature type="compositionally biased region" description="Basic and acidic residues" evidence="2">
    <location>
        <begin position="749"/>
        <end position="761"/>
    </location>
</feature>
<feature type="coiled-coil region" evidence="1">
    <location>
        <begin position="136"/>
        <end position="185"/>
    </location>
</feature>
<feature type="compositionally biased region" description="Polar residues" evidence="2">
    <location>
        <begin position="191"/>
        <end position="200"/>
    </location>
</feature>
<dbReference type="PROSITE" id="PS00028">
    <property type="entry name" value="ZINC_FINGER_C2H2_1"/>
    <property type="match status" value="1"/>
</dbReference>
<gene>
    <name evidence="4" type="ORF">VP1G_04519</name>
</gene>
<evidence type="ECO:0000259" key="3">
    <source>
        <dbReference type="PROSITE" id="PS00028"/>
    </source>
</evidence>
<reference evidence="5" key="1">
    <citation type="submission" date="2014-12" db="EMBL/GenBank/DDBJ databases">
        <title>Genome Sequence of Valsa Canker Pathogens Uncovers a Specific Adaption of Colonization on Woody Bark.</title>
        <authorList>
            <person name="Yin Z."/>
            <person name="Liu H."/>
            <person name="Gao X."/>
            <person name="Li Z."/>
            <person name="Song N."/>
            <person name="Ke X."/>
            <person name="Dai Q."/>
            <person name="Wu Y."/>
            <person name="Sun Y."/>
            <person name="Xu J.-R."/>
            <person name="Kang Z.K."/>
            <person name="Wang L."/>
            <person name="Huang L."/>
        </authorList>
    </citation>
    <scope>NUCLEOTIDE SEQUENCE [LARGE SCALE GENOMIC DNA]</scope>
    <source>
        <strain evidence="5">SXYL134</strain>
    </source>
</reference>
<protein>
    <recommendedName>
        <fullName evidence="3">C2H2-type domain-containing protein</fullName>
    </recommendedName>
</protein>
<dbReference type="STRING" id="694573.A0A194UZV9"/>
<dbReference type="InterPro" id="IPR013087">
    <property type="entry name" value="Znf_C2H2_type"/>
</dbReference>
<proteinExistence type="predicted"/>
<accession>A0A194UZV9</accession>
<feature type="compositionally biased region" description="Low complexity" evidence="2">
    <location>
        <begin position="270"/>
        <end position="287"/>
    </location>
</feature>
<keyword evidence="1" id="KW-0175">Coiled coil</keyword>
<dbReference type="EMBL" id="KN714697">
    <property type="protein sequence ID" value="KUI57198.1"/>
    <property type="molecule type" value="Genomic_DNA"/>
</dbReference>
<evidence type="ECO:0000256" key="1">
    <source>
        <dbReference type="SAM" id="Coils"/>
    </source>
</evidence>
<dbReference type="OrthoDB" id="5229947at2759"/>
<feature type="region of interest" description="Disordered" evidence="2">
    <location>
        <begin position="187"/>
        <end position="337"/>
    </location>
</feature>
<sequence>MANMQQTHLPSNKDLEAESIRRFELYQALKTEHQRRKGDLKQTLEREKTRVQKESQDAKHHLEEQLVRHVKEHNAEVNDEDRQYHKDLTDFRRQSSRETRPGHSPSTEEMEAEETRLFEAFQRVRTEHGRRMNRFNRDVESRKEDIRAKMQELDERLPRCLAEYTALLEKEDQRYKTELKEFQRQRVQEYPTESSLQHNPSKARPLHHPAENTAQVTAAESSSAARSPQNLEQSPGQSRQISEPQKSLCGTKRPGSPLTNLPIRRPPPQQQQQPPILASSPAASQQPKTTQDRSSQPLKTHPSSRTMAQDWASPRAGEKIGGRSEGPSPDPDIPVAKKQKTMRTILFDEVNAETKDWRFEEISIIVEYPIKSNMWYILRCQQCGLVLFTTQGAGQHLSGRTHGSTRRWGEAVKQLGVHVVDCDAKKARRNNDAFELACLQGHNPKRRLDGAPWRFHGSCHDKPTASRQEDEIEDMPDSELDLIDDGYVPSGEEIDEFMLEKESQKQPFLGVAEPVAGELYQAYWGADNTWYLVTVLPLGGFQEIGIAGHLQDLDLELKIPPCYEVDGDSFHIIGWKDGFNDGGSCVTEREFPCFFFSVDFEVPLTGEFGLPNGRHYAWMSAKDLRQIDYSQPGAHNANSSGRIAAENFRKRVAAMGDPRPAAQPEADMVGQSPGSRSEEQQHGHNASHEDSNAKTVHGVHQELQGGSMDVAMTTEVFKGASSSTRCLTVKLGGVLAWGSISRAGGGESKNVDDTGGVHHEISSLPSGQAPKDGPPVAL</sequence>
<evidence type="ECO:0000313" key="4">
    <source>
        <dbReference type="EMBL" id="KUI57198.1"/>
    </source>
</evidence>
<evidence type="ECO:0000256" key="2">
    <source>
        <dbReference type="SAM" id="MobiDB-lite"/>
    </source>
</evidence>
<feature type="region of interest" description="Disordered" evidence="2">
    <location>
        <begin position="658"/>
        <end position="699"/>
    </location>
</feature>
<feature type="compositionally biased region" description="Basic and acidic residues" evidence="2">
    <location>
        <begin position="676"/>
        <end position="692"/>
    </location>
</feature>
<feature type="region of interest" description="Disordered" evidence="2">
    <location>
        <begin position="30"/>
        <end position="113"/>
    </location>
</feature>
<name>A0A194UZV9_CYTMA</name>
<feature type="compositionally biased region" description="Polar residues" evidence="2">
    <location>
        <begin position="288"/>
        <end position="307"/>
    </location>
</feature>
<dbReference type="AlphaFoldDB" id="A0A194UZV9"/>
<keyword evidence="5" id="KW-1185">Reference proteome</keyword>
<feature type="region of interest" description="Disordered" evidence="2">
    <location>
        <begin position="741"/>
        <end position="778"/>
    </location>
</feature>
<dbReference type="Proteomes" id="UP000078576">
    <property type="component" value="Unassembled WGS sequence"/>
</dbReference>
<feature type="domain" description="C2H2-type" evidence="3">
    <location>
        <begin position="380"/>
        <end position="402"/>
    </location>
</feature>
<organism evidence="4 5">
    <name type="scientific">Cytospora mali</name>
    <name type="common">Apple Valsa canker fungus</name>
    <name type="synonym">Valsa mali</name>
    <dbReference type="NCBI Taxonomy" id="578113"/>
    <lineage>
        <taxon>Eukaryota</taxon>
        <taxon>Fungi</taxon>
        <taxon>Dikarya</taxon>
        <taxon>Ascomycota</taxon>
        <taxon>Pezizomycotina</taxon>
        <taxon>Sordariomycetes</taxon>
        <taxon>Sordariomycetidae</taxon>
        <taxon>Diaporthales</taxon>
        <taxon>Cytosporaceae</taxon>
        <taxon>Cytospora</taxon>
    </lineage>
</organism>
<evidence type="ECO:0000313" key="5">
    <source>
        <dbReference type="Proteomes" id="UP000078576"/>
    </source>
</evidence>
<feature type="compositionally biased region" description="Basic and acidic residues" evidence="2">
    <location>
        <begin position="37"/>
        <end position="101"/>
    </location>
</feature>
<feature type="compositionally biased region" description="Polar residues" evidence="2">
    <location>
        <begin position="212"/>
        <end position="245"/>
    </location>
</feature>